<dbReference type="KEGG" id="cld:CLSPO_c32260"/>
<dbReference type="PANTHER" id="PTHR15427">
    <property type="entry name" value="EMILIN ELASTIN MICROFIBRIL INTERFACE-LOCATED PROTEIN ELASTIN MICROFIBRIL INTERFACER"/>
    <property type="match status" value="1"/>
</dbReference>
<accession>A0A7U4LPJ1</accession>
<name>A0A7U4LPJ1_CLOSG</name>
<dbReference type="InterPro" id="IPR050392">
    <property type="entry name" value="Collagen/C1q_domain"/>
</dbReference>
<organism evidence="4 5">
    <name type="scientific">Clostridium sporogenes</name>
    <dbReference type="NCBI Taxonomy" id="1509"/>
    <lineage>
        <taxon>Bacteria</taxon>
        <taxon>Bacillati</taxon>
        <taxon>Bacillota</taxon>
        <taxon>Clostridia</taxon>
        <taxon>Eubacteriales</taxon>
        <taxon>Clostridiaceae</taxon>
        <taxon>Clostridium</taxon>
    </lineage>
</organism>
<dbReference type="Pfam" id="PF01391">
    <property type="entry name" value="Collagen"/>
    <property type="match status" value="1"/>
</dbReference>
<feature type="region of interest" description="Disordered" evidence="3">
    <location>
        <begin position="24"/>
        <end position="83"/>
    </location>
</feature>
<keyword evidence="4" id="KW-0176">Collagen</keyword>
<reference evidence="4 5" key="1">
    <citation type="journal article" date="2015" name="PLoS ONE">
        <title>A universal mariner transposon system for forward genetic studies in the genus clostridium.</title>
        <authorList>
            <person name="Zhang Y."/>
            <person name="Grosse-Honebrink A."/>
            <person name="Minton N.P."/>
        </authorList>
    </citation>
    <scope>NUCLEOTIDE SEQUENCE [LARGE SCALE GENOMIC DNA]</scope>
    <source>
        <strain evidence="4 5">NCIMB 10696</strain>
    </source>
</reference>
<keyword evidence="2" id="KW-0964">Secreted</keyword>
<evidence type="ECO:0000256" key="3">
    <source>
        <dbReference type="SAM" id="MobiDB-lite"/>
    </source>
</evidence>
<dbReference type="InterPro" id="IPR008160">
    <property type="entry name" value="Collagen"/>
</dbReference>
<evidence type="ECO:0000256" key="2">
    <source>
        <dbReference type="ARBA" id="ARBA00022525"/>
    </source>
</evidence>
<dbReference type="Proteomes" id="UP000033052">
    <property type="component" value="Chromosome"/>
</dbReference>
<evidence type="ECO:0000256" key="1">
    <source>
        <dbReference type="ARBA" id="ARBA00004613"/>
    </source>
</evidence>
<evidence type="ECO:0000313" key="4">
    <source>
        <dbReference type="EMBL" id="AKC63944.1"/>
    </source>
</evidence>
<dbReference type="InterPro" id="IPR008983">
    <property type="entry name" value="Tumour_necrosis_fac-like_dom"/>
</dbReference>
<dbReference type="AlphaFoldDB" id="A0A7U4LPJ1"/>
<dbReference type="PANTHER" id="PTHR15427:SF33">
    <property type="entry name" value="COLLAGEN IV NC1 DOMAIN-CONTAINING PROTEIN"/>
    <property type="match status" value="1"/>
</dbReference>
<dbReference type="Gene3D" id="2.60.120.40">
    <property type="match status" value="1"/>
</dbReference>
<dbReference type="RefSeq" id="WP_033061117.1">
    <property type="nucleotide sequence ID" value="NZ_CP009225.1"/>
</dbReference>
<sequence>MNHRCKKIICMPCCSRCTCPRGVTGPTGPRGITGPTGPQGVTGPTGLQGVTGLTGPQGVTGPTGPQGVTGPTGPQGVTGPTGPTANLIGLQAQTTGLQLGIIADSADIPLDTLISDAGTPDITFNAISNDIQLNTLGVYYVDWWINISDAQTTDSEINLTLDAANGIIVPGNVSFTAETLSLPTQISGNAVITVTSAPVNLKIINSTGGAIQLGNTTIQLNVSVIKVR</sequence>
<gene>
    <name evidence="4" type="ORF">CLSPO_c32260</name>
</gene>
<comment type="subcellular location">
    <subcellularLocation>
        <location evidence="1">Secreted</location>
    </subcellularLocation>
</comment>
<proteinExistence type="predicted"/>
<protein>
    <submittedName>
        <fullName evidence="4">Collagen triple helix repeat-containing protein</fullName>
    </submittedName>
</protein>
<evidence type="ECO:0000313" key="5">
    <source>
        <dbReference type="Proteomes" id="UP000033052"/>
    </source>
</evidence>
<dbReference type="EMBL" id="CP009225">
    <property type="protein sequence ID" value="AKC63944.1"/>
    <property type="molecule type" value="Genomic_DNA"/>
</dbReference>
<dbReference type="GeneID" id="92940630"/>